<reference evidence="1 2" key="1">
    <citation type="journal article" date="2013" name="Genome Announc.">
        <title>Genome Sequence of an Epidemic Isolate of Mycobacterium abscessus subsp. bolletii from Rio de Janeiro, Brazil.</title>
        <authorList>
            <person name="Davidson R.M."/>
            <person name="Reynolds P.R."/>
            <person name="Farias-Hesson E."/>
            <person name="Duarte R.S."/>
            <person name="Jackson M."/>
            <person name="Strong M."/>
        </authorList>
    </citation>
    <scope>NUCLEOTIDE SEQUENCE [LARGE SCALE GENOMIC DNA]</scope>
    <source>
        <strain evidence="1 2">CRM-0020</strain>
    </source>
</reference>
<accession>A0A829HQS0</accession>
<proteinExistence type="predicted"/>
<evidence type="ECO:0000313" key="2">
    <source>
        <dbReference type="Proteomes" id="UP000014969"/>
    </source>
</evidence>
<organism evidence="1 2">
    <name type="scientific">Mycobacteroides abscessus subsp. bolletii CRM-0020</name>
    <dbReference type="NCBI Taxonomy" id="1306401"/>
    <lineage>
        <taxon>Bacteria</taxon>
        <taxon>Bacillati</taxon>
        <taxon>Actinomycetota</taxon>
        <taxon>Actinomycetes</taxon>
        <taxon>Mycobacteriales</taxon>
        <taxon>Mycobacteriaceae</taxon>
        <taxon>Mycobacteroides</taxon>
        <taxon>Mycobacteroides abscessus</taxon>
    </lineage>
</organism>
<protein>
    <submittedName>
        <fullName evidence="1">Uncharacterized protein</fullName>
    </submittedName>
</protein>
<name>A0A829HQS0_9MYCO</name>
<comment type="caution">
    <text evidence="1">The sequence shown here is derived from an EMBL/GenBank/DDBJ whole genome shotgun (WGS) entry which is preliminary data.</text>
</comment>
<dbReference type="AlphaFoldDB" id="A0A829HQS0"/>
<dbReference type="RefSeq" id="WP_020724461.1">
    <property type="nucleotide sequence ID" value="NZ_ATFQ01000040.1"/>
</dbReference>
<gene>
    <name evidence="1" type="ORF">J108_23455</name>
</gene>
<dbReference type="Proteomes" id="UP000014969">
    <property type="component" value="Unassembled WGS sequence"/>
</dbReference>
<sequence length="455" mass="49549">MSADLMNTPAFGAYVARLRENVLNMTKDHFANEFGALSRTDQSRVESGDADVPLTESRLMRTAQALTKADPQRFPEAHTEDFLTAVAATCAAAVYDQEQADQSGITVGDERSAVIREHARNWDDNPGVLIGARVSGLDGLIIGRALMPATELGSMLVTRPPAVNAPPTAPVNAFWADEAAGNRAQFAETAILIAARQHGVATTCPSSDPISAKAIDSWPEISVGTVQRRADLRLDPLRGPMTMRAARRRAWALGATSHNVFAVACLVFLANAVAATSPDVTPMQAWLQIRADDTVRLTARKESLQPFVKAYHATKERLPAEYLPQYESLNQMIVAAEPLLSVYLDSADEPLWDMTIRVEGNALAIDVDTGTDGGPYTPATDDLLIYEQNPAQSTLRNLVADMGVPTLELRSTSVGRTDAQAEDPMYFWCPISGLHHRYAVLYEKNSKTWTPTQLF</sequence>
<evidence type="ECO:0000313" key="1">
    <source>
        <dbReference type="EMBL" id="EPQ20973.1"/>
    </source>
</evidence>
<dbReference type="EMBL" id="ATFQ01000040">
    <property type="protein sequence ID" value="EPQ20973.1"/>
    <property type="molecule type" value="Genomic_DNA"/>
</dbReference>